<gene>
    <name evidence="1" type="ORF">NQ314_002970</name>
</gene>
<evidence type="ECO:0008006" key="3">
    <source>
        <dbReference type="Google" id="ProtNLM"/>
    </source>
</evidence>
<dbReference type="PANTHER" id="PTHR33053">
    <property type="entry name" value="PROTEIN, PUTATIVE-RELATED"/>
    <property type="match status" value="1"/>
</dbReference>
<organism evidence="1 2">
    <name type="scientific">Rhamnusium bicolor</name>
    <dbReference type="NCBI Taxonomy" id="1586634"/>
    <lineage>
        <taxon>Eukaryota</taxon>
        <taxon>Metazoa</taxon>
        <taxon>Ecdysozoa</taxon>
        <taxon>Arthropoda</taxon>
        <taxon>Hexapoda</taxon>
        <taxon>Insecta</taxon>
        <taxon>Pterygota</taxon>
        <taxon>Neoptera</taxon>
        <taxon>Endopterygota</taxon>
        <taxon>Coleoptera</taxon>
        <taxon>Polyphaga</taxon>
        <taxon>Cucujiformia</taxon>
        <taxon>Chrysomeloidea</taxon>
        <taxon>Cerambycidae</taxon>
        <taxon>Lepturinae</taxon>
        <taxon>Rhagiini</taxon>
        <taxon>Rhamnusium</taxon>
    </lineage>
</organism>
<protein>
    <recommendedName>
        <fullName evidence="3">Transposase domain-containing protein</fullName>
    </recommendedName>
</protein>
<evidence type="ECO:0000313" key="1">
    <source>
        <dbReference type="EMBL" id="KAJ8967275.1"/>
    </source>
</evidence>
<sequence>MVLLGKYDTEDGGGSAASLGVVADGPSTPSAADTVTNLPKSKVTNFDRYYEWNAHSFVENDSPKNIDKLITLPVESKNLLYDLKLWAAENHVSQSTCSKLLVILKKHELQVPISARTLMSTPRSISNLLDVTPGKYCHFGVEAGILNSLKKYFHNPPPSIKLNFNIDGLPLAQSSNSVFWPILGSLAENFYTDVFVIGIYHGYKKPDNVNDFLKCFVENLKDVLLNGIQWEEEIVKVHINCFVCDAPAKAFLTSVKTHSGYFACGKCTQEGDYYEHRVIYPEINSTLRTDDSFRERLQEEHHLQERSILEDIKELGMVSQVVIDYMHLVCLGVTKKILKKLVHGRMNQRLTNLNECSVKFESLKKDIPLEFARKPRELSTVDKWKATEYRQFLLYTGVLLLKDILPAPKYQHFLSLSCAIRILSSSSYLPIGRDYANKLLIYFVKEFKTFYGYEEMSYNVHGLLHLCEDVKNFGVLDNFSAFKFENFMYNLKKCVKSCNKPLEQCHNRITEIMSLPVVKKTAAIYPHISNDEENGRKILKLHFQNFIIIPRHPDNCVNLKNGQIVVINNVLAKDKIFVSGRVFKKRQEYFEIPCKSSEFGIYVVNDSDLSDTMFIDVSDVERKCVKLFLNDNESLVIPLLHTFNDDCNR</sequence>
<proteinExistence type="predicted"/>
<reference evidence="1" key="1">
    <citation type="journal article" date="2023" name="Insect Mol. Biol.">
        <title>Genome sequencing provides insights into the evolution of gene families encoding plant cell wall-degrading enzymes in longhorned beetles.</title>
        <authorList>
            <person name="Shin N.R."/>
            <person name="Okamura Y."/>
            <person name="Kirsch R."/>
            <person name="Pauchet Y."/>
        </authorList>
    </citation>
    <scope>NUCLEOTIDE SEQUENCE</scope>
    <source>
        <strain evidence="1">RBIC_L_NR</strain>
    </source>
</reference>
<accession>A0AAV8ZMX1</accession>
<comment type="caution">
    <text evidence="1">The sequence shown here is derived from an EMBL/GenBank/DDBJ whole genome shotgun (WGS) entry which is preliminary data.</text>
</comment>
<dbReference type="EMBL" id="JANEYF010000879">
    <property type="protein sequence ID" value="KAJ8967275.1"/>
    <property type="molecule type" value="Genomic_DNA"/>
</dbReference>
<dbReference type="PANTHER" id="PTHR33053:SF24">
    <property type="entry name" value="TRANSPOSASE DOMAIN-CONTAINING PROTEIN"/>
    <property type="match status" value="1"/>
</dbReference>
<keyword evidence="2" id="KW-1185">Reference proteome</keyword>
<dbReference type="Proteomes" id="UP001162156">
    <property type="component" value="Unassembled WGS sequence"/>
</dbReference>
<name>A0AAV8ZMX1_9CUCU</name>
<evidence type="ECO:0000313" key="2">
    <source>
        <dbReference type="Proteomes" id="UP001162156"/>
    </source>
</evidence>
<dbReference type="AlphaFoldDB" id="A0AAV8ZMX1"/>